<feature type="compositionally biased region" description="Low complexity" evidence="2">
    <location>
        <begin position="41"/>
        <end position="57"/>
    </location>
</feature>
<protein>
    <submittedName>
        <fullName evidence="3">Uncharacterized protein</fullName>
    </submittedName>
</protein>
<proteinExistence type="predicted"/>
<feature type="coiled-coil region" evidence="1">
    <location>
        <begin position="1899"/>
        <end position="1937"/>
    </location>
</feature>
<keyword evidence="1" id="KW-0175">Coiled coil</keyword>
<dbReference type="Proteomes" id="UP000231019">
    <property type="component" value="Unassembled WGS sequence"/>
</dbReference>
<feature type="compositionally biased region" description="Polar residues" evidence="2">
    <location>
        <begin position="880"/>
        <end position="911"/>
    </location>
</feature>
<feature type="coiled-coil region" evidence="1">
    <location>
        <begin position="1443"/>
        <end position="1490"/>
    </location>
</feature>
<evidence type="ECO:0000256" key="2">
    <source>
        <dbReference type="SAM" id="MobiDB-lite"/>
    </source>
</evidence>
<accession>A0A2M7GAP0</accession>
<reference evidence="3 4" key="1">
    <citation type="submission" date="2017-09" db="EMBL/GenBank/DDBJ databases">
        <title>Depth-based differentiation of microbial function through sediment-hosted aquifers and enrichment of novel symbionts in the deep terrestrial subsurface.</title>
        <authorList>
            <person name="Probst A.J."/>
            <person name="Ladd B."/>
            <person name="Jarett J.K."/>
            <person name="Geller-Mcgrath D.E."/>
            <person name="Sieber C.M."/>
            <person name="Emerson J.B."/>
            <person name="Anantharaman K."/>
            <person name="Thomas B.C."/>
            <person name="Malmstrom R."/>
            <person name="Stieglmeier M."/>
            <person name="Klingl A."/>
            <person name="Woyke T."/>
            <person name="Ryan C.M."/>
            <person name="Banfield J.F."/>
        </authorList>
    </citation>
    <scope>NUCLEOTIDE SEQUENCE [LARGE SCALE GENOMIC DNA]</scope>
    <source>
        <strain evidence="3">CG17_big_fil_post_rev_8_21_14_2_50_48_46</strain>
    </source>
</reference>
<gene>
    <name evidence="3" type="ORF">COW36_02065</name>
</gene>
<feature type="compositionally biased region" description="Basic and acidic residues" evidence="2">
    <location>
        <begin position="68"/>
        <end position="101"/>
    </location>
</feature>
<comment type="caution">
    <text evidence="3">The sequence shown here is derived from an EMBL/GenBank/DDBJ whole genome shotgun (WGS) entry which is preliminary data.</text>
</comment>
<feature type="compositionally biased region" description="Basic and acidic residues" evidence="2">
    <location>
        <begin position="23"/>
        <end position="40"/>
    </location>
</feature>
<evidence type="ECO:0000313" key="3">
    <source>
        <dbReference type="EMBL" id="PIW19220.1"/>
    </source>
</evidence>
<name>A0A2M7GAP0_9BACT</name>
<feature type="region of interest" description="Disordered" evidence="2">
    <location>
        <begin position="425"/>
        <end position="444"/>
    </location>
</feature>
<feature type="region of interest" description="Disordered" evidence="2">
    <location>
        <begin position="1"/>
        <end position="101"/>
    </location>
</feature>
<feature type="region of interest" description="Disordered" evidence="2">
    <location>
        <begin position="880"/>
        <end position="915"/>
    </location>
</feature>
<dbReference type="EMBL" id="PFFQ01000005">
    <property type="protein sequence ID" value="PIW19220.1"/>
    <property type="molecule type" value="Genomic_DNA"/>
</dbReference>
<feature type="compositionally biased region" description="Basic and acidic residues" evidence="2">
    <location>
        <begin position="161"/>
        <end position="172"/>
    </location>
</feature>
<evidence type="ECO:0000256" key="1">
    <source>
        <dbReference type="SAM" id="Coils"/>
    </source>
</evidence>
<evidence type="ECO:0000313" key="4">
    <source>
        <dbReference type="Proteomes" id="UP000231019"/>
    </source>
</evidence>
<feature type="compositionally biased region" description="Basic and acidic residues" evidence="2">
    <location>
        <begin position="182"/>
        <end position="202"/>
    </location>
</feature>
<organism evidence="3 4">
    <name type="scientific">bacterium (Candidatus Blackallbacteria) CG17_big_fil_post_rev_8_21_14_2_50_48_46</name>
    <dbReference type="NCBI Taxonomy" id="2014261"/>
    <lineage>
        <taxon>Bacteria</taxon>
        <taxon>Candidatus Blackallbacteria</taxon>
    </lineage>
</organism>
<feature type="region of interest" description="Disordered" evidence="2">
    <location>
        <begin position="161"/>
        <end position="214"/>
    </location>
</feature>
<sequence length="2086" mass="235472">MGEINKIGSNPFDVKITQLGPDQRFKRETAITDEEQKRDSSPQQQQTSTPQSQAQNQENPGMTGMLEALRKRQEEQNTNEYIDRRAAQQRERNRQASEDYIRNVNEVREELAEKADEMLEDTKGYNKVYTSRLQDISQKHVEKLLKHESKHKLVEKAKILKQEGQKEQDQKQPELSSAKAKIRPELSKLLNERSEKQNEKLSAKAQETDEAQSHRKLLDNAVNKLRMKLGGAHINPSKGIPGELNPILQQAGADYPLGPKREAGVFRPDLEQVEHSIAHSRALKNEEGNRYIPLEEADVQKLMYENKLPLHQSMVQSLLLASHRLRDSSHHFQKAAVLIATAGLMPETNLMQVVTDALRTYEKYLRPSILRKLLHYIMGQKIQQMNQGQKSLNTPLIETPLSEDDPLLLQTQFVPNFKGGKGKLATGLPAQQAPLPSNPDRSKSPLYKAMAREEVKILTPEEIAKAYDEAPDIHPLHEEVTQLLKKFGLPASKLMVQQLVQSAQGNPLKAQAMALQLAQGKALQPQALESLEQALIQLTPEERALPPEALFERLGLEINDKLRTRLTDLDSQENQPEQLSRAQNQKWLELLKGPLSAFRPHLEKASIPAKESILLLQSLAERTETLNSLMPRLQQAFRLQPSQALEMAEKIRSGLKTAVDTLQIPTDRSLKAESKMQLTQAYAKVLKTGSDLQLMPELIQRLQWQRPVTLSVEGMQPEDWQLPETQLTTPLPQNQDVQKSENTLFDALLAKLPENTVKMLEKMPMARNALQQILTLAEKTGLNEPMLKQLEKRFNQTDVLPLLQRAEHLSPLLKQSLSQWAPPAGQVLSQESQQQLLHVIGQQLDKGGQAYLLPRVMADLRWMAPEKMSKSLPSLQATPLANSAPQTAKAQASEPVTQKTNLVSASKTSSHPALPKLEQPNQPFHPTLWVDQCLENVSLISPQQKQITRESLLLLAQLSERTETLEKLLPKVSQLIQTQPQLTVLQLEKIQPALQTALEQYLAAGAQPLAQNNQKAFVEVITGYLQTRPLGMESVSQNPLESLWSRFYSGEMPGKLQNVLEEPEARQGFMDLHRLIQDFELSSYSQQSALKTWQACLPELAQRLSQLPQILQPTLEHLNNYPQQQWLVSGTLQNRITQALQQFLTTGQAEALQTVLVRFMTENPHQRDPLPLVAERLRQWGLNAEPALSQHLWQLAGGSKDRLDALALLNQNHLPLVPENTELVLSFLKGIPPQNRFQSASQILSFLSPRLITLIDQKLRAENAQAPSPELKNESGNRLPILSQFLAQPLPGSLNKIQATLQSMPNPFLVFDELEQAISQLSVLFTQTPKAQNIHQWLLLFKTQIQELQTLLKQFPMQIPLLPSTLDPMRDLLMKMQSAFLELENTFDAEGILLPRTGDWLGRLPAQLKQILTSLVQNQALPSDASLLSRAFIQKMNPFALEMSKFSQNLAETQNSLEIYRQQRAPQTDLESLHLDLQNFTQSLVQAQAKPGKEQALQTIRQFIRQLSSPINHSDSIMKAFLELEAELKPLLQAPPELGTWSSRLPVQIMSLLSQLLAPEEVPQLLAQTQQVLPRMMLLLKQLPETQSNTPIAEQTLFLPQELPESALQEINKIQEMPQDLVALQNYLKALGIPMHQNDNLQQILDLAQGSRERLDTIAMLLRSQMPLLPAHIQIMAEYVRLLPPQERFKSISQILLYLSDTLIEKMKAELKQKGKPAHLNSLAQGQGWELDEEAEATGSKLLKQFPGEVSKDTLESMRYLLKSPLPKTPQNLEKLQTLMHMPFQPQRLLQPAQEPLAHLLSLLQVTLPAEAAYTLAAKNFIQAVLNYFQNLQTILSPAQQAQLGPWLMSLTQALEEEEQAFIKRLEKLESELQAEGGEKTHQKEGWLGRILRQVNGIAQRIEKQAPDQQEEVKRILQRFQQEARHLQAQLSGLQTYLSAEAVQSQISGPAQSLEPQPLLMIPAYIQSLGYPVEICLQENPKEKESGSGKSGGSQIQLSVKTHTLGTLIFQISTQGKALHLRLGVEKKSTQAWIQPYLEALPQKLSDLPWEIQSLQTYLIAPEYQGHNLIARQMRTKYRQGAIDAL</sequence>